<proteinExistence type="predicted"/>
<name>A0A151NFS9_ALLMI</name>
<evidence type="ECO:0000259" key="2">
    <source>
        <dbReference type="Pfam" id="PF13966"/>
    </source>
</evidence>
<evidence type="ECO:0000313" key="4">
    <source>
        <dbReference type="Proteomes" id="UP000050525"/>
    </source>
</evidence>
<evidence type="ECO:0000313" key="3">
    <source>
        <dbReference type="EMBL" id="KYO35509.1"/>
    </source>
</evidence>
<feature type="region of interest" description="Disordered" evidence="1">
    <location>
        <begin position="47"/>
        <end position="80"/>
    </location>
</feature>
<feature type="compositionally biased region" description="Basic and acidic residues" evidence="1">
    <location>
        <begin position="56"/>
        <end position="74"/>
    </location>
</feature>
<dbReference type="Proteomes" id="UP000050525">
    <property type="component" value="Unassembled WGS sequence"/>
</dbReference>
<dbReference type="InterPro" id="IPR026960">
    <property type="entry name" value="RVT-Znf"/>
</dbReference>
<keyword evidence="4" id="KW-1185">Reference proteome</keyword>
<dbReference type="AlphaFoldDB" id="A0A151NFS9"/>
<dbReference type="Pfam" id="PF13966">
    <property type="entry name" value="zf-RVT"/>
    <property type="match status" value="1"/>
</dbReference>
<feature type="domain" description="Reverse transcriptase zinc-binding" evidence="2">
    <location>
        <begin position="86"/>
        <end position="156"/>
    </location>
</feature>
<accession>A0A151NFS9</accession>
<sequence length="269" mass="30951">MISKLATDTEAKTTCLVRYFLRHWGVFTLSSHRPWITVVLQDPEPVPQCVQPAEHGSGKHEKPQEDPGDGETKGHHIARGPTPTCQAVWEHIHHKELHKDHKDLNWLIAHQALPVRAQRHREGQLGRPSCPWPNCYEATETIGYLFRLCTCTKEVWKRVKQLCEAVTFVSWLTSKAAVYGHLTKHQGSLSPHFDLFASCVRSTLWKARNLLLYRQMDIEVVGCVKIALRELQTYYQKSVAEDGEDTSKVTWHKDMWHRIIQPPPSPHPK</sequence>
<organism evidence="3 4">
    <name type="scientific">Alligator mississippiensis</name>
    <name type="common">American alligator</name>
    <dbReference type="NCBI Taxonomy" id="8496"/>
    <lineage>
        <taxon>Eukaryota</taxon>
        <taxon>Metazoa</taxon>
        <taxon>Chordata</taxon>
        <taxon>Craniata</taxon>
        <taxon>Vertebrata</taxon>
        <taxon>Euteleostomi</taxon>
        <taxon>Archelosauria</taxon>
        <taxon>Archosauria</taxon>
        <taxon>Crocodylia</taxon>
        <taxon>Alligatoridae</taxon>
        <taxon>Alligatorinae</taxon>
        <taxon>Alligator</taxon>
    </lineage>
</organism>
<evidence type="ECO:0000256" key="1">
    <source>
        <dbReference type="SAM" id="MobiDB-lite"/>
    </source>
</evidence>
<reference evidence="3 4" key="1">
    <citation type="journal article" date="2012" name="Genome Biol.">
        <title>Sequencing three crocodilian genomes to illuminate the evolution of archosaurs and amniotes.</title>
        <authorList>
            <person name="St John J.A."/>
            <person name="Braun E.L."/>
            <person name="Isberg S.R."/>
            <person name="Miles L.G."/>
            <person name="Chong A.Y."/>
            <person name="Gongora J."/>
            <person name="Dalzell P."/>
            <person name="Moran C."/>
            <person name="Bed'hom B."/>
            <person name="Abzhanov A."/>
            <person name="Burgess S.C."/>
            <person name="Cooksey A.M."/>
            <person name="Castoe T.A."/>
            <person name="Crawford N.G."/>
            <person name="Densmore L.D."/>
            <person name="Drew J.C."/>
            <person name="Edwards S.V."/>
            <person name="Faircloth B.C."/>
            <person name="Fujita M.K."/>
            <person name="Greenwold M.J."/>
            <person name="Hoffmann F.G."/>
            <person name="Howard J.M."/>
            <person name="Iguchi T."/>
            <person name="Janes D.E."/>
            <person name="Khan S.Y."/>
            <person name="Kohno S."/>
            <person name="de Koning A.J."/>
            <person name="Lance S.L."/>
            <person name="McCarthy F.M."/>
            <person name="McCormack J.E."/>
            <person name="Merchant M.E."/>
            <person name="Peterson D.G."/>
            <person name="Pollock D.D."/>
            <person name="Pourmand N."/>
            <person name="Raney B.J."/>
            <person name="Roessler K.A."/>
            <person name="Sanford J.R."/>
            <person name="Sawyer R.H."/>
            <person name="Schmidt C.J."/>
            <person name="Triplett E.W."/>
            <person name="Tuberville T.D."/>
            <person name="Venegas-Anaya M."/>
            <person name="Howard J.T."/>
            <person name="Jarvis E.D."/>
            <person name="Guillette L.J.Jr."/>
            <person name="Glenn T.C."/>
            <person name="Green R.E."/>
            <person name="Ray D.A."/>
        </authorList>
    </citation>
    <scope>NUCLEOTIDE SEQUENCE [LARGE SCALE GENOMIC DNA]</scope>
    <source>
        <strain evidence="3">KSC_2009_1</strain>
    </source>
</reference>
<comment type="caution">
    <text evidence="3">The sequence shown here is derived from an EMBL/GenBank/DDBJ whole genome shotgun (WGS) entry which is preliminary data.</text>
</comment>
<dbReference type="EMBL" id="AKHW03003201">
    <property type="protein sequence ID" value="KYO35509.1"/>
    <property type="molecule type" value="Genomic_DNA"/>
</dbReference>
<gene>
    <name evidence="3" type="ORF">Y1Q_0008070</name>
</gene>
<protein>
    <recommendedName>
        <fullName evidence="2">Reverse transcriptase zinc-binding domain-containing protein</fullName>
    </recommendedName>
</protein>